<dbReference type="AlphaFoldDB" id="A0A397Q5U5"/>
<dbReference type="RefSeq" id="WP_119061220.1">
    <property type="nucleotide sequence ID" value="NZ_QXDF01000001.1"/>
</dbReference>
<evidence type="ECO:0000313" key="9">
    <source>
        <dbReference type="Proteomes" id="UP000266273"/>
    </source>
</evidence>
<dbReference type="CDD" id="cd00520">
    <property type="entry name" value="RRF"/>
    <property type="match status" value="1"/>
</dbReference>
<dbReference type="InterPro" id="IPR023584">
    <property type="entry name" value="Ribosome_recyc_fac_dom"/>
</dbReference>
<organism evidence="8 9">
    <name type="scientific">Dichotomicrobium thermohalophilum</name>
    <dbReference type="NCBI Taxonomy" id="933063"/>
    <lineage>
        <taxon>Bacteria</taxon>
        <taxon>Pseudomonadati</taxon>
        <taxon>Pseudomonadota</taxon>
        <taxon>Alphaproteobacteria</taxon>
        <taxon>Hyphomicrobiales</taxon>
        <taxon>Hyphomicrobiaceae</taxon>
        <taxon>Dichotomicrobium</taxon>
    </lineage>
</organism>
<evidence type="ECO:0000256" key="3">
    <source>
        <dbReference type="ARBA" id="ARBA00022490"/>
    </source>
</evidence>
<protein>
    <recommendedName>
        <fullName evidence="6">Ribosome-recycling factor</fullName>
        <shortName evidence="6">RRF</shortName>
    </recommendedName>
    <alternativeName>
        <fullName evidence="6">Ribosome-releasing factor</fullName>
    </alternativeName>
</protein>
<dbReference type="FunFam" id="3.30.1360.40:FF:000001">
    <property type="entry name" value="Ribosome-recycling factor"/>
    <property type="match status" value="1"/>
</dbReference>
<dbReference type="PANTHER" id="PTHR20982:SF3">
    <property type="entry name" value="MITOCHONDRIAL RIBOSOME RECYCLING FACTOR PSEUDO 1"/>
    <property type="match status" value="1"/>
</dbReference>
<keyword evidence="3 6" id="KW-0963">Cytoplasm</keyword>
<dbReference type="Pfam" id="PF01765">
    <property type="entry name" value="RRF"/>
    <property type="match status" value="1"/>
</dbReference>
<evidence type="ECO:0000256" key="5">
    <source>
        <dbReference type="ARBA" id="ARBA00025050"/>
    </source>
</evidence>
<evidence type="ECO:0000256" key="6">
    <source>
        <dbReference type="HAMAP-Rule" id="MF_00040"/>
    </source>
</evidence>
<dbReference type="PANTHER" id="PTHR20982">
    <property type="entry name" value="RIBOSOME RECYCLING FACTOR"/>
    <property type="match status" value="1"/>
</dbReference>
<comment type="function">
    <text evidence="5 6">Responsible for the release of ribosomes from messenger RNA at the termination of protein biosynthesis. May increase the efficiency of translation by recycling ribosomes from one round of translation to another.</text>
</comment>
<sequence>MSEEAEEFDLKALEKRMQGALNVLKQEFSGMRTGRASASLLDPISVNAYGTRMPINQVATVSVPEPRMISVQVWDKSNVSAVEKAIRESDLGLNPVVDGTTLRLPIPEMNEERRRELAKVCAKYAEQARVAVRNVRRDGMEQLKKQEKEGIIGKDEHHALADDVQALTDKYIGEIDAALADKEKEIMQV</sequence>
<dbReference type="FunFam" id="1.10.132.20:FF:000001">
    <property type="entry name" value="Ribosome-recycling factor"/>
    <property type="match status" value="1"/>
</dbReference>
<keyword evidence="9" id="KW-1185">Reference proteome</keyword>
<dbReference type="Proteomes" id="UP000266273">
    <property type="component" value="Unassembled WGS sequence"/>
</dbReference>
<accession>A0A397Q5U5</accession>
<evidence type="ECO:0000256" key="1">
    <source>
        <dbReference type="ARBA" id="ARBA00004496"/>
    </source>
</evidence>
<comment type="caution">
    <text evidence="8">The sequence shown here is derived from an EMBL/GenBank/DDBJ whole genome shotgun (WGS) entry which is preliminary data.</text>
</comment>
<dbReference type="GO" id="GO:0043023">
    <property type="term" value="F:ribosomal large subunit binding"/>
    <property type="evidence" value="ECO:0007669"/>
    <property type="project" value="TreeGrafter"/>
</dbReference>
<dbReference type="InterPro" id="IPR036191">
    <property type="entry name" value="RRF_sf"/>
</dbReference>
<dbReference type="Gene3D" id="1.10.132.20">
    <property type="entry name" value="Ribosome-recycling factor"/>
    <property type="match status" value="1"/>
</dbReference>
<comment type="subcellular location">
    <subcellularLocation>
        <location evidence="1 6">Cytoplasm</location>
    </subcellularLocation>
</comment>
<dbReference type="GO" id="GO:0005829">
    <property type="term" value="C:cytosol"/>
    <property type="evidence" value="ECO:0007669"/>
    <property type="project" value="GOC"/>
</dbReference>
<feature type="domain" description="Ribosome recycling factor" evidence="7">
    <location>
        <begin position="24"/>
        <end position="187"/>
    </location>
</feature>
<dbReference type="InterPro" id="IPR002661">
    <property type="entry name" value="Ribosome_recyc_fac"/>
</dbReference>
<dbReference type="GO" id="GO:0002184">
    <property type="term" value="P:cytoplasmic translational termination"/>
    <property type="evidence" value="ECO:0007669"/>
    <property type="project" value="TreeGrafter"/>
</dbReference>
<reference evidence="8 9" key="1">
    <citation type="submission" date="2018-08" db="EMBL/GenBank/DDBJ databases">
        <title>Genomic Encyclopedia of Archaeal and Bacterial Type Strains, Phase II (KMG-II): from individual species to whole genera.</title>
        <authorList>
            <person name="Goeker M."/>
        </authorList>
    </citation>
    <scope>NUCLEOTIDE SEQUENCE [LARGE SCALE GENOMIC DNA]</scope>
    <source>
        <strain evidence="8 9">DSM 5002</strain>
    </source>
</reference>
<evidence type="ECO:0000256" key="2">
    <source>
        <dbReference type="ARBA" id="ARBA00005912"/>
    </source>
</evidence>
<proteinExistence type="inferred from homology"/>
<gene>
    <name evidence="6" type="primary">frr</name>
    <name evidence="8" type="ORF">BXY53_1534</name>
</gene>
<comment type="similarity">
    <text evidence="2 6">Belongs to the RRF family.</text>
</comment>
<name>A0A397Q5U5_9HYPH</name>
<evidence type="ECO:0000313" key="8">
    <source>
        <dbReference type="EMBL" id="RIA56428.1"/>
    </source>
</evidence>
<evidence type="ECO:0000259" key="7">
    <source>
        <dbReference type="Pfam" id="PF01765"/>
    </source>
</evidence>
<keyword evidence="4 6" id="KW-0648">Protein biosynthesis</keyword>
<dbReference type="NCBIfam" id="TIGR00496">
    <property type="entry name" value="frr"/>
    <property type="match status" value="1"/>
</dbReference>
<dbReference type="Gene3D" id="3.30.1360.40">
    <property type="match status" value="1"/>
</dbReference>
<dbReference type="HAMAP" id="MF_00040">
    <property type="entry name" value="RRF"/>
    <property type="match status" value="1"/>
</dbReference>
<evidence type="ECO:0000256" key="4">
    <source>
        <dbReference type="ARBA" id="ARBA00022917"/>
    </source>
</evidence>
<dbReference type="SUPFAM" id="SSF55194">
    <property type="entry name" value="Ribosome recycling factor, RRF"/>
    <property type="match status" value="1"/>
</dbReference>
<dbReference type="EMBL" id="QXDF01000001">
    <property type="protein sequence ID" value="RIA56428.1"/>
    <property type="molecule type" value="Genomic_DNA"/>
</dbReference>
<dbReference type="OrthoDB" id="9804006at2"/>